<protein>
    <recommendedName>
        <fullName evidence="3">histidine kinase</fullName>
        <ecNumber evidence="3">2.7.13.3</ecNumber>
    </recommendedName>
</protein>
<reference evidence="18 19" key="1">
    <citation type="submission" date="2018-09" db="EMBL/GenBank/DDBJ databases">
        <title>Murine metabolic-syndrome-specific gut microbial biobank.</title>
        <authorList>
            <person name="Liu C."/>
        </authorList>
    </citation>
    <scope>NUCLEOTIDE SEQUENCE [LARGE SCALE GENOMIC DNA]</scope>
    <source>
        <strain evidence="18 19">0.1xD8-82</strain>
    </source>
</reference>
<dbReference type="PROSITE" id="PS50109">
    <property type="entry name" value="HIS_KIN"/>
    <property type="match status" value="1"/>
</dbReference>
<dbReference type="PANTHER" id="PTHR45528">
    <property type="entry name" value="SENSOR HISTIDINE KINASE CPXA"/>
    <property type="match status" value="1"/>
</dbReference>
<name>A0A3A9AJ47_9FIRM</name>
<dbReference type="Proteomes" id="UP000280696">
    <property type="component" value="Unassembled WGS sequence"/>
</dbReference>
<keyword evidence="19" id="KW-1185">Reference proteome</keyword>
<dbReference type="RefSeq" id="WP_120469610.1">
    <property type="nucleotide sequence ID" value="NZ_RAYQ01000010.1"/>
</dbReference>
<keyword evidence="12" id="KW-0902">Two-component regulatory system</keyword>
<dbReference type="AlphaFoldDB" id="A0A3A9AJ47"/>
<dbReference type="SMART" id="SM00388">
    <property type="entry name" value="HisKA"/>
    <property type="match status" value="1"/>
</dbReference>
<dbReference type="GO" id="GO:0005524">
    <property type="term" value="F:ATP binding"/>
    <property type="evidence" value="ECO:0007669"/>
    <property type="project" value="UniProtKB-KW"/>
</dbReference>
<dbReference type="CDD" id="cd00082">
    <property type="entry name" value="HisKA"/>
    <property type="match status" value="1"/>
</dbReference>
<dbReference type="SUPFAM" id="SSF55874">
    <property type="entry name" value="ATPase domain of HSP90 chaperone/DNA topoisomerase II/histidine kinase"/>
    <property type="match status" value="1"/>
</dbReference>
<evidence type="ECO:0000259" key="16">
    <source>
        <dbReference type="PROSITE" id="PS50109"/>
    </source>
</evidence>
<keyword evidence="4" id="KW-1003">Cell membrane</keyword>
<proteinExistence type="predicted"/>
<sequence length="458" mass="51332">MKLWKKLSVVTVTILSAATLVSGAAVICRSMEYNQKKTAESGEQQLKSTAYAVSKDLENGILQGYSGVTKNSYIHFVMRKYDASKFILIENNRVVCNMTPFELVNPEDERWSGTEVNSLIQNRGGQYILISGKKVPSAGNVEYKLVLVQDISELYGDIRKQVYFSLIFVLSASLVSVFFIFLLTKRILRPLQELQKAAKEISGGNLKRRADVHTRDEIGAMAGAFNSMADRIEDQVTELSQVSEKRRQMLGSLTHELKTPMTSIIGYSDTLLNVNLKKEQQERALWHIYKECRRLERLSSKLMSLMGLYDNDSICMEEVSMQELFEQVVSLEEYHLKEKKIRLEYSCSMGTRRIDRDLFESLLINLIDNAIKASEEGAVISLMGQDNVITVRDQGCGIPADEIKRVTEAFYMVDKARSRKAGGCGLGLALCSMIAQLHGADLLIESEVGKGTSVTIAL</sequence>
<evidence type="ECO:0000256" key="6">
    <source>
        <dbReference type="ARBA" id="ARBA00022679"/>
    </source>
</evidence>
<dbReference type="InterPro" id="IPR050398">
    <property type="entry name" value="HssS/ArlS-like"/>
</dbReference>
<comment type="caution">
    <text evidence="18">The sequence shown here is derived from an EMBL/GenBank/DDBJ whole genome shotgun (WGS) entry which is preliminary data.</text>
</comment>
<gene>
    <name evidence="18" type="ORF">D7V94_10815</name>
</gene>
<dbReference type="PANTHER" id="PTHR45528:SF1">
    <property type="entry name" value="SENSOR HISTIDINE KINASE CPXA"/>
    <property type="match status" value="1"/>
</dbReference>
<evidence type="ECO:0000256" key="7">
    <source>
        <dbReference type="ARBA" id="ARBA00022692"/>
    </source>
</evidence>
<dbReference type="Pfam" id="PF02518">
    <property type="entry name" value="HATPase_c"/>
    <property type="match status" value="1"/>
</dbReference>
<keyword evidence="7 14" id="KW-0812">Transmembrane</keyword>
<evidence type="ECO:0000256" key="13">
    <source>
        <dbReference type="ARBA" id="ARBA00023136"/>
    </source>
</evidence>
<dbReference type="Gene3D" id="6.10.340.10">
    <property type="match status" value="1"/>
</dbReference>
<dbReference type="InterPro" id="IPR003661">
    <property type="entry name" value="HisK_dim/P_dom"/>
</dbReference>
<evidence type="ECO:0000256" key="3">
    <source>
        <dbReference type="ARBA" id="ARBA00012438"/>
    </source>
</evidence>
<dbReference type="Pfam" id="PF00672">
    <property type="entry name" value="HAMP"/>
    <property type="match status" value="1"/>
</dbReference>
<keyword evidence="5" id="KW-0597">Phosphoprotein</keyword>
<organism evidence="18 19">
    <name type="scientific">Parablautia intestinalis</name>
    <dbReference type="NCBI Taxonomy" id="2320100"/>
    <lineage>
        <taxon>Bacteria</taxon>
        <taxon>Bacillati</taxon>
        <taxon>Bacillota</taxon>
        <taxon>Clostridia</taxon>
        <taxon>Lachnospirales</taxon>
        <taxon>Lachnospiraceae</taxon>
        <taxon>Parablautia</taxon>
    </lineage>
</organism>
<feature type="chain" id="PRO_5017310061" description="histidine kinase" evidence="15">
    <location>
        <begin position="25"/>
        <end position="458"/>
    </location>
</feature>
<evidence type="ECO:0000256" key="9">
    <source>
        <dbReference type="ARBA" id="ARBA00022777"/>
    </source>
</evidence>
<evidence type="ECO:0000313" key="19">
    <source>
        <dbReference type="Proteomes" id="UP000280696"/>
    </source>
</evidence>
<evidence type="ECO:0000313" key="18">
    <source>
        <dbReference type="EMBL" id="RKI91379.1"/>
    </source>
</evidence>
<keyword evidence="9 18" id="KW-0418">Kinase</keyword>
<comment type="subcellular location">
    <subcellularLocation>
        <location evidence="2">Cell membrane</location>
        <topology evidence="2">Multi-pass membrane protein</topology>
    </subcellularLocation>
</comment>
<dbReference type="SUPFAM" id="SSF158472">
    <property type="entry name" value="HAMP domain-like"/>
    <property type="match status" value="1"/>
</dbReference>
<evidence type="ECO:0000256" key="12">
    <source>
        <dbReference type="ARBA" id="ARBA00023012"/>
    </source>
</evidence>
<keyword evidence="15" id="KW-0732">Signal</keyword>
<evidence type="ECO:0000259" key="17">
    <source>
        <dbReference type="PROSITE" id="PS50885"/>
    </source>
</evidence>
<dbReference type="SMART" id="SM00304">
    <property type="entry name" value="HAMP"/>
    <property type="match status" value="1"/>
</dbReference>
<comment type="catalytic activity">
    <reaction evidence="1">
        <text>ATP + protein L-histidine = ADP + protein N-phospho-L-histidine.</text>
        <dbReference type="EC" id="2.7.13.3"/>
    </reaction>
</comment>
<dbReference type="PRINTS" id="PR00344">
    <property type="entry name" value="BCTRLSENSOR"/>
</dbReference>
<dbReference type="Gene3D" id="3.30.565.10">
    <property type="entry name" value="Histidine kinase-like ATPase, C-terminal domain"/>
    <property type="match status" value="1"/>
</dbReference>
<dbReference type="CDD" id="cd00075">
    <property type="entry name" value="HATPase"/>
    <property type="match status" value="1"/>
</dbReference>
<dbReference type="EC" id="2.7.13.3" evidence="3"/>
<dbReference type="Pfam" id="PF00512">
    <property type="entry name" value="HisKA"/>
    <property type="match status" value="1"/>
</dbReference>
<evidence type="ECO:0000256" key="1">
    <source>
        <dbReference type="ARBA" id="ARBA00000085"/>
    </source>
</evidence>
<dbReference type="InterPro" id="IPR003594">
    <property type="entry name" value="HATPase_dom"/>
</dbReference>
<dbReference type="PROSITE" id="PS50885">
    <property type="entry name" value="HAMP"/>
    <property type="match status" value="1"/>
</dbReference>
<dbReference type="InterPro" id="IPR004358">
    <property type="entry name" value="Sig_transdc_His_kin-like_C"/>
</dbReference>
<dbReference type="InterPro" id="IPR005467">
    <property type="entry name" value="His_kinase_dom"/>
</dbReference>
<keyword evidence="13 14" id="KW-0472">Membrane</keyword>
<evidence type="ECO:0000256" key="8">
    <source>
        <dbReference type="ARBA" id="ARBA00022741"/>
    </source>
</evidence>
<dbReference type="CDD" id="cd06225">
    <property type="entry name" value="HAMP"/>
    <property type="match status" value="1"/>
</dbReference>
<evidence type="ECO:0000256" key="2">
    <source>
        <dbReference type="ARBA" id="ARBA00004651"/>
    </source>
</evidence>
<dbReference type="OrthoDB" id="9786919at2"/>
<keyword evidence="8" id="KW-0547">Nucleotide-binding</keyword>
<accession>A0A3A9AJ47</accession>
<dbReference type="SUPFAM" id="SSF47384">
    <property type="entry name" value="Homodimeric domain of signal transducing histidine kinase"/>
    <property type="match status" value="1"/>
</dbReference>
<dbReference type="GO" id="GO:0005886">
    <property type="term" value="C:plasma membrane"/>
    <property type="evidence" value="ECO:0007669"/>
    <property type="project" value="UniProtKB-SubCell"/>
</dbReference>
<dbReference type="EMBL" id="RAYQ01000010">
    <property type="protein sequence ID" value="RKI91379.1"/>
    <property type="molecule type" value="Genomic_DNA"/>
</dbReference>
<feature type="transmembrane region" description="Helical" evidence="14">
    <location>
        <begin position="162"/>
        <end position="183"/>
    </location>
</feature>
<feature type="signal peptide" evidence="15">
    <location>
        <begin position="1"/>
        <end position="24"/>
    </location>
</feature>
<dbReference type="Gene3D" id="1.10.287.130">
    <property type="match status" value="1"/>
</dbReference>
<dbReference type="InterPro" id="IPR003660">
    <property type="entry name" value="HAMP_dom"/>
</dbReference>
<evidence type="ECO:0000256" key="14">
    <source>
        <dbReference type="SAM" id="Phobius"/>
    </source>
</evidence>
<evidence type="ECO:0000256" key="5">
    <source>
        <dbReference type="ARBA" id="ARBA00022553"/>
    </source>
</evidence>
<dbReference type="SMART" id="SM00387">
    <property type="entry name" value="HATPase_c"/>
    <property type="match status" value="1"/>
</dbReference>
<dbReference type="InterPro" id="IPR036097">
    <property type="entry name" value="HisK_dim/P_sf"/>
</dbReference>
<evidence type="ECO:0000256" key="11">
    <source>
        <dbReference type="ARBA" id="ARBA00022989"/>
    </source>
</evidence>
<evidence type="ECO:0000256" key="4">
    <source>
        <dbReference type="ARBA" id="ARBA00022475"/>
    </source>
</evidence>
<evidence type="ECO:0000256" key="10">
    <source>
        <dbReference type="ARBA" id="ARBA00022840"/>
    </source>
</evidence>
<dbReference type="InterPro" id="IPR036890">
    <property type="entry name" value="HATPase_C_sf"/>
</dbReference>
<evidence type="ECO:0000256" key="15">
    <source>
        <dbReference type="SAM" id="SignalP"/>
    </source>
</evidence>
<dbReference type="GO" id="GO:0000155">
    <property type="term" value="F:phosphorelay sensor kinase activity"/>
    <property type="evidence" value="ECO:0007669"/>
    <property type="project" value="InterPro"/>
</dbReference>
<feature type="domain" description="HAMP" evidence="17">
    <location>
        <begin position="185"/>
        <end position="237"/>
    </location>
</feature>
<keyword evidence="6" id="KW-0808">Transferase</keyword>
<feature type="domain" description="Histidine kinase" evidence="16">
    <location>
        <begin position="252"/>
        <end position="458"/>
    </location>
</feature>
<keyword evidence="10" id="KW-0067">ATP-binding</keyword>
<keyword evidence="11 14" id="KW-1133">Transmembrane helix</keyword>